<organism evidence="3 4">
    <name type="scientific">bacterium (Candidatus Blackallbacteria) CG17_big_fil_post_rev_8_21_14_2_50_48_46</name>
    <dbReference type="NCBI Taxonomy" id="2014261"/>
    <lineage>
        <taxon>Bacteria</taxon>
        <taxon>Candidatus Blackallbacteria</taxon>
    </lineage>
</organism>
<evidence type="ECO:0000313" key="4">
    <source>
        <dbReference type="Proteomes" id="UP000231019"/>
    </source>
</evidence>
<feature type="transmembrane region" description="Helical" evidence="2">
    <location>
        <begin position="1040"/>
        <end position="1061"/>
    </location>
</feature>
<dbReference type="EMBL" id="PFFQ01000012">
    <property type="protein sequence ID" value="PIW18704.1"/>
    <property type="molecule type" value="Genomic_DNA"/>
</dbReference>
<feature type="region of interest" description="Disordered" evidence="1">
    <location>
        <begin position="1694"/>
        <end position="1717"/>
    </location>
</feature>
<evidence type="ECO:0000256" key="1">
    <source>
        <dbReference type="SAM" id="MobiDB-lite"/>
    </source>
</evidence>
<keyword evidence="2" id="KW-0472">Membrane</keyword>
<gene>
    <name evidence="3" type="ORF">COW36_05255</name>
</gene>
<feature type="region of interest" description="Disordered" evidence="1">
    <location>
        <begin position="1232"/>
        <end position="1251"/>
    </location>
</feature>
<evidence type="ECO:0000313" key="3">
    <source>
        <dbReference type="EMBL" id="PIW18704.1"/>
    </source>
</evidence>
<keyword evidence="2" id="KW-0812">Transmembrane</keyword>
<protein>
    <recommendedName>
        <fullName evidence="5">DUF4781 domain-containing protein</fullName>
    </recommendedName>
</protein>
<evidence type="ECO:0008006" key="5">
    <source>
        <dbReference type="Google" id="ProtNLM"/>
    </source>
</evidence>
<feature type="region of interest" description="Disordered" evidence="1">
    <location>
        <begin position="1268"/>
        <end position="1290"/>
    </location>
</feature>
<keyword evidence="2" id="KW-1133">Transmembrane helix</keyword>
<accession>A0A2M7GA07</accession>
<sequence length="1717" mass="185869">MTGIDRSVNGLNQDVFQALRQIKTTDGIDAKEAQTLKTAIEKDGQIDEAEADLLQELTGDPFKVSIHGQESAGFSPTTLYFGQAREKLSTEARGTLQGLITQHFKTNDTAFNAELKAVLSTVGDGNLTPEDLKKFSTFLDLLAQMPPDKQKSALPELKASLIQAAQGKGQVDEAIAKVQSYLEHNPIQFQVNMDELTRLKTAAKSEQTLDLAHSMSGKDYNRFVFHADQYFVQTEGQLQTQMSALDAQITQVKAATPVNQAELKKLEKLKHLTQALLEVHAEIKKSDATQLSNKYEQSSSVIEKVADARRILASCLPEEIGAQNYQRMDQVLQDYTAIALSFPEQHQHPDAVGKLNSFYLQVYKRVQQLESGQRTGFSKDVSGAIQTYASDLKMLMHLNQEFGALDQKLAQGGFSSEQAFVDAHMALTKGTSDKFQESVASLARAKWYSQQGRTAIVASEQKLTEARGKVEDSAKELVRAQQNLYSGSVAVLGAQVSSGAQTWDQVPPEIQELLLNDSEMNQCGLSVAKSTLAKAEALRKKGEEHLQKYEELKAQGGTALAEAEKYKASAVQFLDTSDRYVSLVKSGGYAQHLKAQTDAVDQNNAALRQAVAGIEQEVTAIKERTASLEKAKTALQGALTGLGNDIKFEDLDLKAKELAAGGIEEIKGRINQALLKYGSELEPATQEYLRDPQAFMAAHAQDNSVANVREDLQKLFKKHPELADTVAQEMRTFHREVGSFRADLEQQLTQAKGAQGAATDSQTAHEQELKVKSLEQQLRKLDAVEHRLVDGWLAAQGTLMEALMQAGGDSDQVKASLEDMTHWVEDTQQQYGRRLLDEPEQNAALAKDFERSLERPDMQEFKEKITATTQKFGQPVQTVPMVMVMKGTGAMLSFNAYVYKTRDGYMALNPLDKNFYEVTGKDASPEAALAKMAKTTRLADATLQYKDNQGVHKTEIQPPEDTSTTDGIMAGVGFVAGVALLLIPEPTVSKAAAVACFTASAAVAVTSTYFVVKGASKMADLYANDNLGWNKDTGMAAFDVGMGILSAAGGVGSMGKAAMALKAESSLLAYMSKLAPLAESKGFTKFSLATGLGAGLPMAGYQIAEIASNNKLSSTQKQTAIAQIVLFTATPLVVAGALALSRRAPGMPYKQSEMQETHALLQKRLTETSKAMDTATLPEVQMASKQSLREGITLAKEFYNSIGADAPPELLEIKTQGLKQIEILEGQLGKFAEPPASVPTQDLPVQETAPPVQEVPPQELAVPVQEPPAAAKVAPAEHHAPSPPLKELSQAEIPTGTSTADRPVGPDPDLSPIPAEKLRAARLRLSELKPGEKLSAADAQVLLQDTALAAHEALLKSNPNKPAEQVNSPDGKQGACGFGQAATAFRLEEMGIPKDKIHPHQAANAFGKDSFRHAFLTVDMPDGKTYLVDTTFRQFFNGEHMGPNQVGEPGSILRSTPEGQMIADKLLRDGFIELTDEVAHAYGNALRGGAEGPPISAEGLSKPTVELDFDRPELAKTLPVPEPLTPPPAPLVEAPSATSADTQQHVHEGGTETDPSSPYQGKWDGSGIHSWQGIKARADKDGFTISAVKEDPLTGARRVTVKRTGLDPKTKQPVSGEVSKTVYPSTLKPSEIDVLAETAFKKALAGEADTKLEPFGTKTRKDGTPADGFFEASVTLPNGSELRIQGWFKQKTDGSYEISSHAPRNYKEWPSLPEDKW</sequence>
<evidence type="ECO:0000256" key="2">
    <source>
        <dbReference type="SAM" id="Phobius"/>
    </source>
</evidence>
<reference evidence="3 4" key="1">
    <citation type="submission" date="2017-09" db="EMBL/GenBank/DDBJ databases">
        <title>Depth-based differentiation of microbial function through sediment-hosted aquifers and enrichment of novel symbionts in the deep terrestrial subsurface.</title>
        <authorList>
            <person name="Probst A.J."/>
            <person name="Ladd B."/>
            <person name="Jarett J.K."/>
            <person name="Geller-Mcgrath D.E."/>
            <person name="Sieber C.M."/>
            <person name="Emerson J.B."/>
            <person name="Anantharaman K."/>
            <person name="Thomas B.C."/>
            <person name="Malmstrom R."/>
            <person name="Stieglmeier M."/>
            <person name="Klingl A."/>
            <person name="Woyke T."/>
            <person name="Ryan C.M."/>
            <person name="Banfield J.F."/>
        </authorList>
    </citation>
    <scope>NUCLEOTIDE SEQUENCE [LARGE SCALE GENOMIC DNA]</scope>
    <source>
        <strain evidence="3">CG17_big_fil_post_rev_8_21_14_2_50_48_46</strain>
    </source>
</reference>
<name>A0A2M7GA07_9BACT</name>
<proteinExistence type="predicted"/>
<feature type="transmembrane region" description="Helical" evidence="2">
    <location>
        <begin position="991"/>
        <end position="1012"/>
    </location>
</feature>
<comment type="caution">
    <text evidence="3">The sequence shown here is derived from an EMBL/GenBank/DDBJ whole genome shotgun (WGS) entry which is preliminary data.</text>
</comment>
<feature type="transmembrane region" description="Helical" evidence="2">
    <location>
        <begin position="1120"/>
        <end position="1140"/>
    </location>
</feature>
<dbReference type="Proteomes" id="UP000231019">
    <property type="component" value="Unassembled WGS sequence"/>
</dbReference>
<feature type="transmembrane region" description="Helical" evidence="2">
    <location>
        <begin position="967"/>
        <end position="984"/>
    </location>
</feature>
<feature type="compositionally biased region" description="Pro residues" evidence="1">
    <location>
        <begin position="1520"/>
        <end position="1530"/>
    </location>
</feature>
<feature type="region of interest" description="Disordered" evidence="1">
    <location>
        <begin position="1517"/>
        <end position="1564"/>
    </location>
</feature>